<accession>A0A1G7ZI44</accession>
<dbReference type="InterPro" id="IPR036291">
    <property type="entry name" value="NAD(P)-bd_dom_sf"/>
</dbReference>
<proteinExistence type="predicted"/>
<organism evidence="3 4">
    <name type="scientific">Pseudonocardia oroxyli</name>
    <dbReference type="NCBI Taxonomy" id="366584"/>
    <lineage>
        <taxon>Bacteria</taxon>
        <taxon>Bacillati</taxon>
        <taxon>Actinomycetota</taxon>
        <taxon>Actinomycetes</taxon>
        <taxon>Pseudonocardiales</taxon>
        <taxon>Pseudonocardiaceae</taxon>
        <taxon>Pseudonocardia</taxon>
    </lineage>
</organism>
<dbReference type="OrthoDB" id="7355832at2"/>
<evidence type="ECO:0000259" key="2">
    <source>
        <dbReference type="Pfam" id="PF00107"/>
    </source>
</evidence>
<evidence type="ECO:0000256" key="1">
    <source>
        <dbReference type="ARBA" id="ARBA00022857"/>
    </source>
</evidence>
<dbReference type="AlphaFoldDB" id="A0A1G7ZI44"/>
<feature type="domain" description="Alcohol dehydrogenase-like C-terminal" evidence="2">
    <location>
        <begin position="27"/>
        <end position="144"/>
    </location>
</feature>
<dbReference type="EMBL" id="FNBE01000018">
    <property type="protein sequence ID" value="SDH08247.1"/>
    <property type="molecule type" value="Genomic_DNA"/>
</dbReference>
<dbReference type="RefSeq" id="WP_093089034.1">
    <property type="nucleotide sequence ID" value="NZ_FNBE01000018.1"/>
</dbReference>
<dbReference type="InterPro" id="IPR051603">
    <property type="entry name" value="Zinc-ADH_QOR/CCCR"/>
</dbReference>
<keyword evidence="4" id="KW-1185">Reference proteome</keyword>
<dbReference type="SUPFAM" id="SSF51735">
    <property type="entry name" value="NAD(P)-binding Rossmann-fold domains"/>
    <property type="match status" value="1"/>
</dbReference>
<keyword evidence="1" id="KW-0521">NADP</keyword>
<dbReference type="PANTHER" id="PTHR44154">
    <property type="entry name" value="QUINONE OXIDOREDUCTASE"/>
    <property type="match status" value="1"/>
</dbReference>
<dbReference type="Pfam" id="PF00107">
    <property type="entry name" value="ADH_zinc_N"/>
    <property type="match status" value="1"/>
</dbReference>
<reference evidence="3 4" key="1">
    <citation type="submission" date="2016-10" db="EMBL/GenBank/DDBJ databases">
        <authorList>
            <person name="de Groot N.N."/>
        </authorList>
    </citation>
    <scope>NUCLEOTIDE SEQUENCE [LARGE SCALE GENOMIC DNA]</scope>
    <source>
        <strain evidence="3 4">CGMCC 4.3143</strain>
    </source>
</reference>
<gene>
    <name evidence="3" type="ORF">SAMN05216377_118142</name>
</gene>
<dbReference type="Gene3D" id="3.40.50.720">
    <property type="entry name" value="NAD(P)-binding Rossmann-like Domain"/>
    <property type="match status" value="1"/>
</dbReference>
<dbReference type="STRING" id="366584.SAMN05216377_118142"/>
<dbReference type="InterPro" id="IPR013149">
    <property type="entry name" value="ADH-like_C"/>
</dbReference>
<protein>
    <submittedName>
        <fullName evidence="3">NADPH2:quinone reductase</fullName>
    </submittedName>
</protein>
<evidence type="ECO:0000313" key="3">
    <source>
        <dbReference type="EMBL" id="SDH08247.1"/>
    </source>
</evidence>
<evidence type="ECO:0000313" key="4">
    <source>
        <dbReference type="Proteomes" id="UP000198967"/>
    </source>
</evidence>
<dbReference type="PANTHER" id="PTHR44154:SF1">
    <property type="entry name" value="QUINONE OXIDOREDUCTASE"/>
    <property type="match status" value="1"/>
</dbReference>
<dbReference type="Proteomes" id="UP000198967">
    <property type="component" value="Unassembled WGS sequence"/>
</dbReference>
<dbReference type="Gene3D" id="3.90.180.10">
    <property type="entry name" value="Medium-chain alcohol dehydrogenases, catalytic domain"/>
    <property type="match status" value="1"/>
</dbReference>
<sequence>MTAAHCLGRDHTALRGRNVLVAGGAGAVGHYAIEFAKHAGAQVVTTVSSAEKAELASAAGADHVIDYKREDVATRVRETVGTVDRVVEVALGANIELDVAVAAPGAIISVYAREPENPRIPANDLMAANAVISFELLYEFSEAELTSAIEWTTAALAAGALTPLPATEFALEDIVDAHLAVENGAIGKVIVRP</sequence>
<name>A0A1G7ZI44_PSEOR</name>